<proteinExistence type="predicted"/>
<keyword evidence="3" id="KW-1185">Reference proteome</keyword>
<dbReference type="Pfam" id="PF13450">
    <property type="entry name" value="NAD_binding_8"/>
    <property type="match status" value="1"/>
</dbReference>
<sequence>MPRVAVVGSGISGLSAAWLLQKSGTEVVLFEKEGCCGGHTLTDDSPGYPVDLGFQVYNLTTYPNLVGLLDELKVDTEPSEMSFAFSDQGSSRLEWASHGLGTVFAQWRNCFSPSFLLMVYDVVRFGRQAPKVLGCAKYRHMSVGTYLRAHKYSTGFIQDYFLPMCAAVWSVPNSQVMGFPVEMLVRFWVNHHLLDLVQRPVWRVVAGRSRSYVDAILAELPDVRTGTGVTRVVPRPEGSHAAAGADAAKVQVETASGEVLAFDAVVLATHADTSLQLLQGSGLESIKELLAAVPYRANDIWLHTDASLMPRDHALWASWNFIRPPHAPDDSAVCVSYWTNRLQRLPADAPDTFVTLNPVQPPAEGKVIRRLSLSHPVYSAESYTAQQRLASVQGKGGIHLAGAWCGYGFHEDGLSAGMAAAEALGARIPWTPRAACPKISLTDRFFMRVFDGFARAALKIGRLRIILPNGEELVYGPPKLPAGAPQATMRLFSCAFFRKVVTRHDTGMGESYMDANYEVDDLGQLLALATANAHQIQASRGGLGVLNWVGDRLLLLAHLARSNTLGRSVSNIEAHYDIGNDVYRLFLDPSLTYSSGIHMPGDSLEKAQERKLDALIAAAGISEGDHVLEIGCGWGSMAIRAVQTKGCRWTGITISKAQLEEAMHRVGAAGLEDSIQLLFCDYRECKGTFDAVVSCEMIEAVGQEHLWSYFQAIGRLLKPGGKAAIQAISEPDERYEAYCRSSDFIREHVFPGGHLPCMNAMVEAARGTGLRVTNCVDIGPHYATTLRAWRAAWEQRREELLALRMTDRFWRKFRFYFAYCEAAFDARYIHNFQISWEKAADVGTAGAGRVESSVDASASSGLPLSAKDPTDPVTQVLLAVYSFLAGVAVTKRRLWLMPMASASFAVLALLVAALSRLLLPRYRHLNGKLQVRFCALVVHLGYSGLACLAAACLVVAQPQMLSLHWKGQQGSGLGPERLTVGPLADALVCISAGFFAFQLWALVHRRLGGSVAWQLTDYTLRLGLYSAAAYKALFTPLLAAVLLSELSTALRLCSDIQDLLGGRRPSAAWRRATLAAAVLCQLVPHVVMTVGALCNGAVFAAMTHYIVACAAGIYTCTRDLLAVKHALRGCLSSKSHAA</sequence>
<evidence type="ECO:0000256" key="1">
    <source>
        <dbReference type="SAM" id="Phobius"/>
    </source>
</evidence>
<keyword evidence="1" id="KW-0812">Transmembrane</keyword>
<dbReference type="AlphaFoldDB" id="A0AAW1P508"/>
<dbReference type="InterPro" id="IPR050723">
    <property type="entry name" value="CFA/CMAS"/>
</dbReference>
<protein>
    <recommendedName>
        <fullName evidence="4">Cyclopropane-fatty-acyl-phospholipid synthase</fullName>
    </recommendedName>
</protein>
<dbReference type="Pfam" id="PF02353">
    <property type="entry name" value="CMAS"/>
    <property type="match status" value="1"/>
</dbReference>
<feature type="transmembrane region" description="Helical" evidence="1">
    <location>
        <begin position="1024"/>
        <end position="1043"/>
    </location>
</feature>
<accession>A0AAW1P508</accession>
<name>A0AAW1P508_9CHLO</name>
<keyword evidence="1" id="KW-0472">Membrane</keyword>
<comment type="caution">
    <text evidence="2">The sequence shown here is derived from an EMBL/GenBank/DDBJ whole genome shotgun (WGS) entry which is preliminary data.</text>
</comment>
<evidence type="ECO:0000313" key="3">
    <source>
        <dbReference type="Proteomes" id="UP001465755"/>
    </source>
</evidence>
<evidence type="ECO:0008006" key="4">
    <source>
        <dbReference type="Google" id="ProtNLM"/>
    </source>
</evidence>
<gene>
    <name evidence="2" type="ORF">WJX73_004574</name>
</gene>
<dbReference type="EMBL" id="JALJOQ010000053">
    <property type="protein sequence ID" value="KAK9804082.1"/>
    <property type="molecule type" value="Genomic_DNA"/>
</dbReference>
<dbReference type="SUPFAM" id="SSF51905">
    <property type="entry name" value="FAD/NAD(P)-binding domain"/>
    <property type="match status" value="1"/>
</dbReference>
<dbReference type="FunFam" id="1.10.405.20:FF:000001">
    <property type="entry name" value="Amine oxidase"/>
    <property type="match status" value="1"/>
</dbReference>
<dbReference type="Proteomes" id="UP001465755">
    <property type="component" value="Unassembled WGS sequence"/>
</dbReference>
<keyword evidence="1" id="KW-1133">Transmembrane helix</keyword>
<dbReference type="InterPro" id="IPR036188">
    <property type="entry name" value="FAD/NAD-bd_sf"/>
</dbReference>
<dbReference type="Gene3D" id="3.50.50.60">
    <property type="entry name" value="FAD/NAD(P)-binding domain"/>
    <property type="match status" value="1"/>
</dbReference>
<dbReference type="PANTHER" id="PTHR43667:SF2">
    <property type="entry name" value="FATTY ACID C-METHYL TRANSFERASE"/>
    <property type="match status" value="1"/>
</dbReference>
<organism evidence="2 3">
    <name type="scientific">Symbiochloris irregularis</name>
    <dbReference type="NCBI Taxonomy" id="706552"/>
    <lineage>
        <taxon>Eukaryota</taxon>
        <taxon>Viridiplantae</taxon>
        <taxon>Chlorophyta</taxon>
        <taxon>core chlorophytes</taxon>
        <taxon>Trebouxiophyceae</taxon>
        <taxon>Trebouxiales</taxon>
        <taxon>Trebouxiaceae</taxon>
        <taxon>Symbiochloris</taxon>
    </lineage>
</organism>
<feature type="transmembrane region" description="Helical" evidence="1">
    <location>
        <begin position="983"/>
        <end position="1003"/>
    </location>
</feature>
<evidence type="ECO:0000313" key="2">
    <source>
        <dbReference type="EMBL" id="KAK9804082.1"/>
    </source>
</evidence>
<dbReference type="PANTHER" id="PTHR43667">
    <property type="entry name" value="CYCLOPROPANE-FATTY-ACYL-PHOSPHOLIPID SYNTHASE"/>
    <property type="match status" value="1"/>
</dbReference>
<dbReference type="Gene3D" id="3.40.50.150">
    <property type="entry name" value="Vaccinia Virus protein VP39"/>
    <property type="match status" value="1"/>
</dbReference>
<reference evidence="2 3" key="1">
    <citation type="journal article" date="2024" name="Nat. Commun.">
        <title>Phylogenomics reveals the evolutionary origins of lichenization in chlorophyte algae.</title>
        <authorList>
            <person name="Puginier C."/>
            <person name="Libourel C."/>
            <person name="Otte J."/>
            <person name="Skaloud P."/>
            <person name="Haon M."/>
            <person name="Grisel S."/>
            <person name="Petersen M."/>
            <person name="Berrin J.G."/>
            <person name="Delaux P.M."/>
            <person name="Dal Grande F."/>
            <person name="Keller J."/>
        </authorList>
    </citation>
    <scope>NUCLEOTIDE SEQUENCE [LARGE SCALE GENOMIC DNA]</scope>
    <source>
        <strain evidence="2 3">SAG 2036</strain>
    </source>
</reference>
<dbReference type="SUPFAM" id="SSF53335">
    <property type="entry name" value="S-adenosyl-L-methionine-dependent methyltransferases"/>
    <property type="match status" value="1"/>
</dbReference>
<dbReference type="CDD" id="cd02440">
    <property type="entry name" value="AdoMet_MTases"/>
    <property type="match status" value="1"/>
</dbReference>
<feature type="transmembrane region" description="Helical" evidence="1">
    <location>
        <begin position="931"/>
        <end position="956"/>
    </location>
</feature>
<feature type="transmembrane region" description="Helical" evidence="1">
    <location>
        <begin position="895"/>
        <end position="919"/>
    </location>
</feature>
<dbReference type="InterPro" id="IPR029063">
    <property type="entry name" value="SAM-dependent_MTases_sf"/>
</dbReference>